<reference evidence="1 2" key="1">
    <citation type="journal article" date="2022" name="New Phytol.">
        <title>Ecological generalism drives hyperdiversity of secondary metabolite gene clusters in xylarialean endophytes.</title>
        <authorList>
            <person name="Franco M.E.E."/>
            <person name="Wisecaver J.H."/>
            <person name="Arnold A.E."/>
            <person name="Ju Y.M."/>
            <person name="Slot J.C."/>
            <person name="Ahrendt S."/>
            <person name="Moore L.P."/>
            <person name="Eastman K.E."/>
            <person name="Scott K."/>
            <person name="Konkel Z."/>
            <person name="Mondo S.J."/>
            <person name="Kuo A."/>
            <person name="Hayes R.D."/>
            <person name="Haridas S."/>
            <person name="Andreopoulos B."/>
            <person name="Riley R."/>
            <person name="LaButti K."/>
            <person name="Pangilinan J."/>
            <person name="Lipzen A."/>
            <person name="Amirebrahimi M."/>
            <person name="Yan J."/>
            <person name="Adam C."/>
            <person name="Keymanesh K."/>
            <person name="Ng V."/>
            <person name="Louie K."/>
            <person name="Northen T."/>
            <person name="Drula E."/>
            <person name="Henrissat B."/>
            <person name="Hsieh H.M."/>
            <person name="Youens-Clark K."/>
            <person name="Lutzoni F."/>
            <person name="Miadlikowska J."/>
            <person name="Eastwood D.C."/>
            <person name="Hamelin R.C."/>
            <person name="Grigoriev I.V."/>
            <person name="U'Ren J.M."/>
        </authorList>
    </citation>
    <scope>NUCLEOTIDE SEQUENCE [LARGE SCALE GENOMIC DNA]</scope>
    <source>
        <strain evidence="1 2">CBS 119005</strain>
    </source>
</reference>
<protein>
    <submittedName>
        <fullName evidence="1">Uncharacterized protein</fullName>
    </submittedName>
</protein>
<sequence>MILACLPLIIARDMVELVRGGRMCGIVLDAKLVTEEELEKMAEAWEGWWPKEDSSLAMMQGEGEQQVFLCAVY</sequence>
<accession>A0ACB9YQ43</accession>
<keyword evidence="2" id="KW-1185">Reference proteome</keyword>
<dbReference type="Proteomes" id="UP001497700">
    <property type="component" value="Unassembled WGS sequence"/>
</dbReference>
<organism evidence="1 2">
    <name type="scientific">Hypoxylon rubiginosum</name>
    <dbReference type="NCBI Taxonomy" id="110542"/>
    <lineage>
        <taxon>Eukaryota</taxon>
        <taxon>Fungi</taxon>
        <taxon>Dikarya</taxon>
        <taxon>Ascomycota</taxon>
        <taxon>Pezizomycotina</taxon>
        <taxon>Sordariomycetes</taxon>
        <taxon>Xylariomycetidae</taxon>
        <taxon>Xylariales</taxon>
        <taxon>Hypoxylaceae</taxon>
        <taxon>Hypoxylon</taxon>
    </lineage>
</organism>
<evidence type="ECO:0000313" key="1">
    <source>
        <dbReference type="EMBL" id="KAI4861516.1"/>
    </source>
</evidence>
<proteinExistence type="predicted"/>
<dbReference type="EMBL" id="MU393550">
    <property type="protein sequence ID" value="KAI4861516.1"/>
    <property type="molecule type" value="Genomic_DNA"/>
</dbReference>
<gene>
    <name evidence="1" type="ORF">F4820DRAFT_65385</name>
</gene>
<name>A0ACB9YQ43_9PEZI</name>
<evidence type="ECO:0000313" key="2">
    <source>
        <dbReference type="Proteomes" id="UP001497700"/>
    </source>
</evidence>
<comment type="caution">
    <text evidence="1">The sequence shown here is derived from an EMBL/GenBank/DDBJ whole genome shotgun (WGS) entry which is preliminary data.</text>
</comment>